<keyword evidence="3" id="KW-1185">Reference proteome</keyword>
<feature type="region of interest" description="Disordered" evidence="1">
    <location>
        <begin position="63"/>
        <end position="86"/>
    </location>
</feature>
<name>A0A0E0G4F2_ORYNI</name>
<accession>A0A0E0G4F2</accession>
<evidence type="ECO:0000313" key="3">
    <source>
        <dbReference type="Proteomes" id="UP000006591"/>
    </source>
</evidence>
<protein>
    <submittedName>
        <fullName evidence="2">Uncharacterized protein</fullName>
    </submittedName>
</protein>
<dbReference type="Gramene" id="ONIVA02G12040.1">
    <property type="protein sequence ID" value="ONIVA02G12040.1"/>
    <property type="gene ID" value="ONIVA02G12040"/>
</dbReference>
<dbReference type="EnsemblPlants" id="ONIVA02G12040.1">
    <property type="protein sequence ID" value="ONIVA02G12040.1"/>
    <property type="gene ID" value="ONIVA02G12040"/>
</dbReference>
<dbReference type="HOGENOM" id="CLU_2501780_0_0_1"/>
<sequence>MAKVIVRSFPTHGPWQGSRGADMQTAWVTASVTHVHEDSKRIDDSSAALSSMSESVSTFPVVATHDRGCSGNGPLSPDATPASPTP</sequence>
<dbReference type="Proteomes" id="UP000006591">
    <property type="component" value="Chromosome 2"/>
</dbReference>
<organism evidence="2">
    <name type="scientific">Oryza nivara</name>
    <name type="common">Indian wild rice</name>
    <name type="synonym">Oryza sativa f. spontanea</name>
    <dbReference type="NCBI Taxonomy" id="4536"/>
    <lineage>
        <taxon>Eukaryota</taxon>
        <taxon>Viridiplantae</taxon>
        <taxon>Streptophyta</taxon>
        <taxon>Embryophyta</taxon>
        <taxon>Tracheophyta</taxon>
        <taxon>Spermatophyta</taxon>
        <taxon>Magnoliopsida</taxon>
        <taxon>Liliopsida</taxon>
        <taxon>Poales</taxon>
        <taxon>Poaceae</taxon>
        <taxon>BOP clade</taxon>
        <taxon>Oryzoideae</taxon>
        <taxon>Oryzeae</taxon>
        <taxon>Oryzinae</taxon>
        <taxon>Oryza</taxon>
    </lineage>
</organism>
<dbReference type="OMA" id="THVHEDS"/>
<reference evidence="2" key="2">
    <citation type="submission" date="2018-04" db="EMBL/GenBank/DDBJ databases">
        <title>OnivRS2 (Oryza nivara Reference Sequence Version 2).</title>
        <authorList>
            <person name="Zhang J."/>
            <person name="Kudrna D."/>
            <person name="Lee S."/>
            <person name="Talag J."/>
            <person name="Rajasekar S."/>
            <person name="Welchert J."/>
            <person name="Hsing Y.-I."/>
            <person name="Wing R.A."/>
        </authorList>
    </citation>
    <scope>NUCLEOTIDE SEQUENCE [LARGE SCALE GENOMIC DNA]</scope>
    <source>
        <strain evidence="2">SL10</strain>
    </source>
</reference>
<proteinExistence type="predicted"/>
<feature type="region of interest" description="Disordered" evidence="1">
    <location>
        <begin position="1"/>
        <end position="20"/>
    </location>
</feature>
<evidence type="ECO:0000313" key="2">
    <source>
        <dbReference type="EnsemblPlants" id="ONIVA02G12040.1"/>
    </source>
</evidence>
<evidence type="ECO:0000256" key="1">
    <source>
        <dbReference type="SAM" id="MobiDB-lite"/>
    </source>
</evidence>
<reference evidence="2" key="1">
    <citation type="submission" date="2015-04" db="UniProtKB">
        <authorList>
            <consortium name="EnsemblPlants"/>
        </authorList>
    </citation>
    <scope>IDENTIFICATION</scope>
    <source>
        <strain evidence="2">SL10</strain>
    </source>
</reference>
<dbReference type="AlphaFoldDB" id="A0A0E0G4F2"/>